<accession>A0A392NDK8</accession>
<keyword evidence="1" id="KW-0732">Signal</keyword>
<evidence type="ECO:0008006" key="4">
    <source>
        <dbReference type="Google" id="ProtNLM"/>
    </source>
</evidence>
<comment type="caution">
    <text evidence="2">The sequence shown here is derived from an EMBL/GenBank/DDBJ whole genome shotgun (WGS) entry which is preliminary data.</text>
</comment>
<dbReference type="AlphaFoldDB" id="A0A392NDK8"/>
<dbReference type="Proteomes" id="UP000265520">
    <property type="component" value="Unassembled WGS sequence"/>
</dbReference>
<organism evidence="2 3">
    <name type="scientific">Trifolium medium</name>
    <dbReference type="NCBI Taxonomy" id="97028"/>
    <lineage>
        <taxon>Eukaryota</taxon>
        <taxon>Viridiplantae</taxon>
        <taxon>Streptophyta</taxon>
        <taxon>Embryophyta</taxon>
        <taxon>Tracheophyta</taxon>
        <taxon>Spermatophyta</taxon>
        <taxon>Magnoliopsida</taxon>
        <taxon>eudicotyledons</taxon>
        <taxon>Gunneridae</taxon>
        <taxon>Pentapetalae</taxon>
        <taxon>rosids</taxon>
        <taxon>fabids</taxon>
        <taxon>Fabales</taxon>
        <taxon>Fabaceae</taxon>
        <taxon>Papilionoideae</taxon>
        <taxon>50 kb inversion clade</taxon>
        <taxon>NPAAA clade</taxon>
        <taxon>Hologalegina</taxon>
        <taxon>IRL clade</taxon>
        <taxon>Trifolieae</taxon>
        <taxon>Trifolium</taxon>
    </lineage>
</organism>
<protein>
    <recommendedName>
        <fullName evidence="4">Secreted protein</fullName>
    </recommendedName>
</protein>
<gene>
    <name evidence="2" type="ORF">A2U01_0018408</name>
</gene>
<reference evidence="2 3" key="1">
    <citation type="journal article" date="2018" name="Front. Plant Sci.">
        <title>Red Clover (Trifolium pratense) and Zigzag Clover (T. medium) - A Picture of Genomic Similarities and Differences.</title>
        <authorList>
            <person name="Dluhosova J."/>
            <person name="Istvanek J."/>
            <person name="Nedelnik J."/>
            <person name="Repkova J."/>
        </authorList>
    </citation>
    <scope>NUCLEOTIDE SEQUENCE [LARGE SCALE GENOMIC DNA]</scope>
    <source>
        <strain evidence="3">cv. 10/8</strain>
        <tissue evidence="2">Leaf</tissue>
    </source>
</reference>
<feature type="signal peptide" evidence="1">
    <location>
        <begin position="1"/>
        <end position="22"/>
    </location>
</feature>
<evidence type="ECO:0000313" key="2">
    <source>
        <dbReference type="EMBL" id="MCH97413.1"/>
    </source>
</evidence>
<keyword evidence="3" id="KW-1185">Reference proteome</keyword>
<evidence type="ECO:0000256" key="1">
    <source>
        <dbReference type="SAM" id="SignalP"/>
    </source>
</evidence>
<sequence>MLSWHFFASVISASMVTTPSFSSWYFIFKCTVDGTAPTAVRVRRPRMQLYVDSHGITRNCTSTVFFEFFISLFSKVTGKLIRPHWRTVDPLKPCSSAGWDIACKMQRLQFELQYS</sequence>
<evidence type="ECO:0000313" key="3">
    <source>
        <dbReference type="Proteomes" id="UP000265520"/>
    </source>
</evidence>
<dbReference type="EMBL" id="LXQA010034901">
    <property type="protein sequence ID" value="MCH97413.1"/>
    <property type="molecule type" value="Genomic_DNA"/>
</dbReference>
<proteinExistence type="predicted"/>
<feature type="chain" id="PRO_5017314207" description="Secreted protein" evidence="1">
    <location>
        <begin position="23"/>
        <end position="115"/>
    </location>
</feature>
<name>A0A392NDK8_9FABA</name>